<protein>
    <submittedName>
        <fullName evidence="2">PIEZ1 protein</fullName>
    </submittedName>
</protein>
<dbReference type="InterPro" id="IPR027272">
    <property type="entry name" value="Piezo"/>
</dbReference>
<feature type="region of interest" description="Disordered" evidence="1">
    <location>
        <begin position="130"/>
        <end position="155"/>
    </location>
</feature>
<dbReference type="PANTHER" id="PTHR47049">
    <property type="entry name" value="PIEZO-TYPE MECHANOSENSITIVE ION CHANNEL HOMOLOG"/>
    <property type="match status" value="1"/>
</dbReference>
<dbReference type="EMBL" id="VWZN01020571">
    <property type="protein sequence ID" value="NWR52475.1"/>
    <property type="molecule type" value="Genomic_DNA"/>
</dbReference>
<dbReference type="Proteomes" id="UP000529728">
    <property type="component" value="Unassembled WGS sequence"/>
</dbReference>
<dbReference type="GO" id="GO:0016020">
    <property type="term" value="C:membrane"/>
    <property type="evidence" value="ECO:0007669"/>
    <property type="project" value="InterPro"/>
</dbReference>
<name>A0A7K4Y0C7_REGSA</name>
<feature type="non-terminal residue" evidence="2">
    <location>
        <position position="189"/>
    </location>
</feature>
<gene>
    <name evidence="2" type="primary">Piezo1_1</name>
    <name evidence="2" type="ORF">REGSAT_R14894</name>
</gene>
<dbReference type="AlphaFoldDB" id="A0A7K4Y0C7"/>
<evidence type="ECO:0000313" key="3">
    <source>
        <dbReference type="Proteomes" id="UP000529728"/>
    </source>
</evidence>
<organism evidence="2 3">
    <name type="scientific">Regulus satrapa</name>
    <name type="common">Golden-crowned kinglet</name>
    <dbReference type="NCBI Taxonomy" id="13245"/>
    <lineage>
        <taxon>Eukaryota</taxon>
        <taxon>Metazoa</taxon>
        <taxon>Chordata</taxon>
        <taxon>Craniata</taxon>
        <taxon>Vertebrata</taxon>
        <taxon>Euteleostomi</taxon>
        <taxon>Archelosauria</taxon>
        <taxon>Archosauria</taxon>
        <taxon>Dinosauria</taxon>
        <taxon>Saurischia</taxon>
        <taxon>Theropoda</taxon>
        <taxon>Coelurosauria</taxon>
        <taxon>Aves</taxon>
        <taxon>Neognathae</taxon>
        <taxon>Neoaves</taxon>
        <taxon>Telluraves</taxon>
        <taxon>Australaves</taxon>
        <taxon>Passeriformes</taxon>
        <taxon>Regulidae</taxon>
        <taxon>Regulus</taxon>
    </lineage>
</organism>
<sequence>APVPLQLAYHAWVTNTRTVLQQHGQPEQPRAPSAESAAERSNVLQRAVSTLRFLQLLCQALVDGLTQWLDTCTQEHTDMSNVLLLERCIMAQRLAKASPGARRGAGEEINQEFPNELYGLAPEEFLQELSSRGSFPGDSRSRASRQVHSYPPRGGRWQCHSLEDVASTQQFLAVPQQRRRTASELLRSR</sequence>
<evidence type="ECO:0000313" key="2">
    <source>
        <dbReference type="EMBL" id="NWR52475.1"/>
    </source>
</evidence>
<dbReference type="GO" id="GO:0008381">
    <property type="term" value="F:mechanosensitive monoatomic ion channel activity"/>
    <property type="evidence" value="ECO:0007669"/>
    <property type="project" value="InterPro"/>
</dbReference>
<reference evidence="2 3" key="1">
    <citation type="submission" date="2019-09" db="EMBL/GenBank/DDBJ databases">
        <title>Bird 10,000 Genomes (B10K) Project - Family phase.</title>
        <authorList>
            <person name="Zhang G."/>
        </authorList>
    </citation>
    <scope>NUCLEOTIDE SEQUENCE [LARGE SCALE GENOMIC DNA]</scope>
    <source>
        <strain evidence="2">B10K-DU-001-18</strain>
        <tissue evidence="2">Muscle</tissue>
    </source>
</reference>
<accession>A0A7K4Y0C7</accession>
<evidence type="ECO:0000256" key="1">
    <source>
        <dbReference type="SAM" id="MobiDB-lite"/>
    </source>
</evidence>
<comment type="caution">
    <text evidence="2">The sequence shown here is derived from an EMBL/GenBank/DDBJ whole genome shotgun (WGS) entry which is preliminary data.</text>
</comment>
<proteinExistence type="predicted"/>
<dbReference type="PANTHER" id="PTHR47049:SF5">
    <property type="entry name" value="PIEZO-TYPE MECHANOSENSITIVE ION CHANNEL COMPONENT"/>
    <property type="match status" value="1"/>
</dbReference>
<feature type="non-terminal residue" evidence="2">
    <location>
        <position position="1"/>
    </location>
</feature>
<dbReference type="OrthoDB" id="9215530at2759"/>
<keyword evidence="3" id="KW-1185">Reference proteome</keyword>